<dbReference type="InterPro" id="IPR016156">
    <property type="entry name" value="FAD/NAD-linked_Rdtase_dimer_sf"/>
</dbReference>
<dbReference type="InterPro" id="IPR036188">
    <property type="entry name" value="FAD/NAD-bd_sf"/>
</dbReference>
<dbReference type="RefSeq" id="WP_267299055.1">
    <property type="nucleotide sequence ID" value="NZ_JAGJBZ010000001.1"/>
</dbReference>
<evidence type="ECO:0000259" key="7">
    <source>
        <dbReference type="Pfam" id="PF14759"/>
    </source>
</evidence>
<dbReference type="Proteomes" id="UP001271723">
    <property type="component" value="Unassembled WGS sequence"/>
</dbReference>
<evidence type="ECO:0000313" key="9">
    <source>
        <dbReference type="Proteomes" id="UP001271723"/>
    </source>
</evidence>
<dbReference type="PANTHER" id="PTHR43557">
    <property type="entry name" value="APOPTOSIS-INDUCING FACTOR 1"/>
    <property type="match status" value="1"/>
</dbReference>
<comment type="cofactor">
    <cofactor evidence="1">
        <name>FAD</name>
        <dbReference type="ChEBI" id="CHEBI:57692"/>
    </cofactor>
</comment>
<dbReference type="Pfam" id="PF14759">
    <property type="entry name" value="Reductase_C"/>
    <property type="match status" value="1"/>
</dbReference>
<feature type="region of interest" description="Disordered" evidence="5">
    <location>
        <begin position="292"/>
        <end position="312"/>
    </location>
</feature>
<keyword evidence="3" id="KW-0274">FAD</keyword>
<dbReference type="InterPro" id="IPR023753">
    <property type="entry name" value="FAD/NAD-binding_dom"/>
</dbReference>
<dbReference type="SUPFAM" id="SSF55424">
    <property type="entry name" value="FAD/NAD-linked reductases, dimerisation (C-terminal) domain"/>
    <property type="match status" value="1"/>
</dbReference>
<feature type="compositionally biased region" description="Basic and acidic residues" evidence="5">
    <location>
        <begin position="444"/>
        <end position="454"/>
    </location>
</feature>
<dbReference type="Pfam" id="PF07992">
    <property type="entry name" value="Pyr_redox_2"/>
    <property type="match status" value="1"/>
</dbReference>
<dbReference type="EMBL" id="JARAVY010000005">
    <property type="protein sequence ID" value="MDX2909918.1"/>
    <property type="molecule type" value="Genomic_DNA"/>
</dbReference>
<evidence type="ECO:0000256" key="5">
    <source>
        <dbReference type="SAM" id="MobiDB-lite"/>
    </source>
</evidence>
<gene>
    <name evidence="8" type="ORF">PV517_14550</name>
</gene>
<comment type="caution">
    <text evidence="8">The sequence shown here is derived from an EMBL/GenBank/DDBJ whole genome shotgun (WGS) entry which is preliminary data.</text>
</comment>
<evidence type="ECO:0000256" key="4">
    <source>
        <dbReference type="ARBA" id="ARBA00023002"/>
    </source>
</evidence>
<name>A0ABU4L2U2_9ACTN</name>
<evidence type="ECO:0000256" key="3">
    <source>
        <dbReference type="ARBA" id="ARBA00022827"/>
    </source>
</evidence>
<evidence type="ECO:0000256" key="1">
    <source>
        <dbReference type="ARBA" id="ARBA00001974"/>
    </source>
</evidence>
<keyword evidence="9" id="KW-1185">Reference proteome</keyword>
<organism evidence="8 9">
    <name type="scientific">Streptomyces griseiscabiei</name>
    <dbReference type="NCBI Taxonomy" id="2993540"/>
    <lineage>
        <taxon>Bacteria</taxon>
        <taxon>Bacillati</taxon>
        <taxon>Actinomycetota</taxon>
        <taxon>Actinomycetes</taxon>
        <taxon>Kitasatosporales</taxon>
        <taxon>Streptomycetaceae</taxon>
        <taxon>Streptomyces</taxon>
    </lineage>
</organism>
<dbReference type="Gene3D" id="3.30.390.30">
    <property type="match status" value="1"/>
</dbReference>
<evidence type="ECO:0000256" key="2">
    <source>
        <dbReference type="ARBA" id="ARBA00022630"/>
    </source>
</evidence>
<dbReference type="PANTHER" id="PTHR43557:SF2">
    <property type="entry name" value="RIESKE DOMAIN-CONTAINING PROTEIN-RELATED"/>
    <property type="match status" value="1"/>
</dbReference>
<dbReference type="InterPro" id="IPR050446">
    <property type="entry name" value="FAD-oxidoreductase/Apoptosis"/>
</dbReference>
<evidence type="ECO:0000259" key="6">
    <source>
        <dbReference type="Pfam" id="PF07992"/>
    </source>
</evidence>
<feature type="domain" description="Reductase C-terminal" evidence="7">
    <location>
        <begin position="345"/>
        <end position="439"/>
    </location>
</feature>
<proteinExistence type="predicted"/>
<dbReference type="PRINTS" id="PR00411">
    <property type="entry name" value="PNDRDTASEI"/>
</dbReference>
<keyword evidence="2" id="KW-0285">Flavoprotein</keyword>
<evidence type="ECO:0000313" key="8">
    <source>
        <dbReference type="EMBL" id="MDX2909918.1"/>
    </source>
</evidence>
<dbReference type="InterPro" id="IPR028202">
    <property type="entry name" value="Reductase_C"/>
</dbReference>
<keyword evidence="4" id="KW-0560">Oxidoreductase</keyword>
<reference evidence="8 9" key="1">
    <citation type="journal article" date="2023" name="Microb. Genom.">
        <title>Mesoterricola silvestris gen. nov., sp. nov., Mesoterricola sediminis sp. nov., Geothrix oryzae sp. nov., Geothrix edaphica sp. nov., Geothrix rubra sp. nov., and Geothrix limicola sp. nov., six novel members of Acidobacteriota isolated from soils.</title>
        <authorList>
            <person name="Weisberg A.J."/>
            <person name="Pearce E."/>
            <person name="Kramer C.G."/>
            <person name="Chang J.H."/>
            <person name="Clarke C.R."/>
        </authorList>
    </citation>
    <scope>NUCLEOTIDE SEQUENCE [LARGE SCALE GENOMIC DNA]</scope>
    <source>
        <strain evidence="8 9">NRRL_B-2795</strain>
    </source>
</reference>
<sequence>MREVSPGRRAVEPGIVIVGAGQAGVQAAESLRDAGFAGPVTVIGDEPELPYQRPPLSKEYLAGKLPEGELTLRADRFYAERGIGLLVGRRVVEVDRRRRRVTLDDDSELPYAHLVLATGSRPRPLPLPGSGLSGVTGLRTRAEADELRQRLGEARNVVVIGAGFIGLEFAAACRAAGLGPVVLDIADQVMGRAVSAPTAAHFAQRHREQGTRLLMGTVPAEIVGSDGRVTGIRTTDGVTVPADLVVAGIGVLPNTELAALAGLETDNGIVVDSHLTTADPHISAIGDCASFPDPQGGPHDGSHGGPHGTGGRRVRLESVQNAADQARCLAARLTGAPRPYDALPWFWSYQGDLRLQIAGLSTGHDRTVVLGDGDSDSDRAGAGAGAGKGGFSVLCFRGSALIAVESVNRPADHMAARRLLTARVPVTPEDAAEPGFSLRGRMARANDPERRALA</sequence>
<feature type="domain" description="FAD/NAD(P)-binding" evidence="6">
    <location>
        <begin position="15"/>
        <end position="326"/>
    </location>
</feature>
<accession>A0ABU4L2U2</accession>
<dbReference type="SUPFAM" id="SSF51905">
    <property type="entry name" value="FAD/NAD(P)-binding domain"/>
    <property type="match status" value="2"/>
</dbReference>
<protein>
    <submittedName>
        <fullName evidence="8">FAD-dependent oxidoreductase</fullName>
    </submittedName>
</protein>
<dbReference type="Gene3D" id="3.50.50.60">
    <property type="entry name" value="FAD/NAD(P)-binding domain"/>
    <property type="match status" value="2"/>
</dbReference>
<feature type="region of interest" description="Disordered" evidence="5">
    <location>
        <begin position="431"/>
        <end position="454"/>
    </location>
</feature>
<dbReference type="PRINTS" id="PR00368">
    <property type="entry name" value="FADPNR"/>
</dbReference>